<comment type="caution">
    <text evidence="1">The sequence shown here is derived from an EMBL/GenBank/DDBJ whole genome shotgun (WGS) entry which is preliminary data.</text>
</comment>
<accession>A0ABP4EHP1</accession>
<gene>
    <name evidence="1" type="ORF">GCM10009663_54110</name>
</gene>
<dbReference type="EMBL" id="BAAALD010000063">
    <property type="protein sequence ID" value="GAA1105115.1"/>
    <property type="molecule type" value="Genomic_DNA"/>
</dbReference>
<evidence type="ECO:0000313" key="1">
    <source>
        <dbReference type="EMBL" id="GAA1105115.1"/>
    </source>
</evidence>
<protein>
    <submittedName>
        <fullName evidence="1">Uncharacterized protein</fullName>
    </submittedName>
</protein>
<evidence type="ECO:0000313" key="2">
    <source>
        <dbReference type="Proteomes" id="UP001499987"/>
    </source>
</evidence>
<reference evidence="2" key="1">
    <citation type="journal article" date="2019" name="Int. J. Syst. Evol. Microbiol.">
        <title>The Global Catalogue of Microorganisms (GCM) 10K type strain sequencing project: providing services to taxonomists for standard genome sequencing and annotation.</title>
        <authorList>
            <consortium name="The Broad Institute Genomics Platform"/>
            <consortium name="The Broad Institute Genome Sequencing Center for Infectious Disease"/>
            <person name="Wu L."/>
            <person name="Ma J."/>
        </authorList>
    </citation>
    <scope>NUCLEOTIDE SEQUENCE [LARGE SCALE GENOMIC DNA]</scope>
    <source>
        <strain evidence="2">JCM 13002</strain>
    </source>
</reference>
<name>A0ABP4EHP1_9ACTN</name>
<keyword evidence="2" id="KW-1185">Reference proteome</keyword>
<sequence length="146" mass="15199">MPGAVRAARAARAGVCCERVEDMGESWVFDDGTAPATVEAALDLLRGRIAAGRLETWLAASSGRSLGVVSNGERAMVLLLDPEGDPGGHAVDPLAAGRSTGFVLTNGQHDEYPDTETVPLPEGLRIVGHVLATGVPPVDADWSDDR</sequence>
<dbReference type="Proteomes" id="UP001499987">
    <property type="component" value="Unassembled WGS sequence"/>
</dbReference>
<proteinExistence type="predicted"/>
<organism evidence="1 2">
    <name type="scientific">Kitasatospora arboriphila</name>
    <dbReference type="NCBI Taxonomy" id="258052"/>
    <lineage>
        <taxon>Bacteria</taxon>
        <taxon>Bacillati</taxon>
        <taxon>Actinomycetota</taxon>
        <taxon>Actinomycetes</taxon>
        <taxon>Kitasatosporales</taxon>
        <taxon>Streptomycetaceae</taxon>
        <taxon>Kitasatospora</taxon>
    </lineage>
</organism>